<dbReference type="OrthoDB" id="9803017at2"/>
<dbReference type="InterPro" id="IPR029063">
    <property type="entry name" value="SAM-dependent_MTases_sf"/>
</dbReference>
<feature type="compositionally biased region" description="Low complexity" evidence="9">
    <location>
        <begin position="10"/>
        <end position="19"/>
    </location>
</feature>
<sequence>MPPRRRPSHPQRSSQQPSSGKHTGAGKLRIIGGEWRSRQLPVANLEGLRPTPDRIRETLFNWLTGWVAGARCLDGFAGTGAIGLECLSRGASQATFLEYSPVAAKLLKENLATLKCSSGEVVNTDALKWLEQKPAQPYNLIFLDPPFHKGMVAPVCEKLQANGYLSDNALVYIESEVTLGMPDVPKHWQLWKEKSAGQVSCRLFKASKAAQEE</sequence>
<dbReference type="Pfam" id="PF03602">
    <property type="entry name" value="Cons_hypoth95"/>
    <property type="match status" value="1"/>
</dbReference>
<dbReference type="Proteomes" id="UP000196573">
    <property type="component" value="Unassembled WGS sequence"/>
</dbReference>
<comment type="function">
    <text evidence="1 8">Specifically methylates the guanine in position 966 of 16S rRNA in the assembled 30S particle.</text>
</comment>
<dbReference type="PIRSF" id="PIRSF004553">
    <property type="entry name" value="CHP00095"/>
    <property type="match status" value="1"/>
</dbReference>
<dbReference type="InterPro" id="IPR002052">
    <property type="entry name" value="DNA_methylase_N6_adenine_CS"/>
</dbReference>
<dbReference type="CDD" id="cd02440">
    <property type="entry name" value="AdoMet_MTases"/>
    <property type="match status" value="1"/>
</dbReference>
<dbReference type="Gene3D" id="3.40.50.150">
    <property type="entry name" value="Vaccinia Virus protein VP39"/>
    <property type="match status" value="1"/>
</dbReference>
<evidence type="ECO:0000256" key="2">
    <source>
        <dbReference type="ARBA" id="ARBA00005269"/>
    </source>
</evidence>
<dbReference type="PROSITE" id="PS00092">
    <property type="entry name" value="N6_MTASE"/>
    <property type="match status" value="1"/>
</dbReference>
<comment type="similarity">
    <text evidence="2 8">Belongs to the methyltransferase superfamily. RsmD family.</text>
</comment>
<keyword evidence="8" id="KW-0949">S-adenosyl-L-methionine</keyword>
<dbReference type="GO" id="GO:0052913">
    <property type="term" value="F:16S rRNA (guanine(966)-N(2))-methyltransferase activity"/>
    <property type="evidence" value="ECO:0007669"/>
    <property type="project" value="UniProtKB-EC"/>
</dbReference>
<keyword evidence="5 8" id="KW-0489">Methyltransferase</keyword>
<dbReference type="GO" id="GO:0003676">
    <property type="term" value="F:nucleic acid binding"/>
    <property type="evidence" value="ECO:0007669"/>
    <property type="project" value="InterPro"/>
</dbReference>
<dbReference type="NCBIfam" id="TIGR00095">
    <property type="entry name" value="16S rRNA (guanine(966)-N(2))-methyltransferase RsmD"/>
    <property type="match status" value="1"/>
</dbReference>
<evidence type="ECO:0000313" key="10">
    <source>
        <dbReference type="EMBL" id="SMA48580.1"/>
    </source>
</evidence>
<evidence type="ECO:0000256" key="3">
    <source>
        <dbReference type="ARBA" id="ARBA00012141"/>
    </source>
</evidence>
<evidence type="ECO:0000313" key="11">
    <source>
        <dbReference type="Proteomes" id="UP000196573"/>
    </source>
</evidence>
<dbReference type="PANTHER" id="PTHR43542:SF1">
    <property type="entry name" value="METHYLTRANSFERASE"/>
    <property type="match status" value="1"/>
</dbReference>
<accession>A0A1X7ALS1</accession>
<evidence type="ECO:0000256" key="9">
    <source>
        <dbReference type="SAM" id="MobiDB-lite"/>
    </source>
</evidence>
<keyword evidence="6 8" id="KW-0808">Transferase</keyword>
<feature type="region of interest" description="Disordered" evidence="9">
    <location>
        <begin position="1"/>
        <end position="26"/>
    </location>
</feature>
<dbReference type="EC" id="2.1.1.171" evidence="3 8"/>
<keyword evidence="11" id="KW-1185">Reference proteome</keyword>
<comment type="catalytic activity">
    <reaction evidence="7 8">
        <text>guanosine(966) in 16S rRNA + S-adenosyl-L-methionine = N(2)-methylguanosine(966) in 16S rRNA + S-adenosyl-L-homocysteine + H(+)</text>
        <dbReference type="Rhea" id="RHEA:23548"/>
        <dbReference type="Rhea" id="RHEA-COMP:10211"/>
        <dbReference type="Rhea" id="RHEA-COMP:10212"/>
        <dbReference type="ChEBI" id="CHEBI:15378"/>
        <dbReference type="ChEBI" id="CHEBI:57856"/>
        <dbReference type="ChEBI" id="CHEBI:59789"/>
        <dbReference type="ChEBI" id="CHEBI:74269"/>
        <dbReference type="ChEBI" id="CHEBI:74481"/>
        <dbReference type="EC" id="2.1.1.171"/>
    </reaction>
</comment>
<dbReference type="AlphaFoldDB" id="A0A1X7ALS1"/>
<evidence type="ECO:0000256" key="7">
    <source>
        <dbReference type="ARBA" id="ARBA00048326"/>
    </source>
</evidence>
<reference evidence="10 11" key="1">
    <citation type="submission" date="2017-03" db="EMBL/GenBank/DDBJ databases">
        <authorList>
            <person name="Afonso C.L."/>
            <person name="Miller P.J."/>
            <person name="Scott M.A."/>
            <person name="Spackman E."/>
            <person name="Goraichik I."/>
            <person name="Dimitrov K.M."/>
            <person name="Suarez D.L."/>
            <person name="Swayne D.E."/>
        </authorList>
    </citation>
    <scope>NUCLEOTIDE SEQUENCE [LARGE SCALE GENOMIC DNA]</scope>
    <source>
        <strain evidence="10">SB41UT1</strain>
    </source>
</reference>
<name>A0A1X7ALS1_9GAMM</name>
<evidence type="ECO:0000256" key="6">
    <source>
        <dbReference type="ARBA" id="ARBA00022679"/>
    </source>
</evidence>
<evidence type="ECO:0000256" key="5">
    <source>
        <dbReference type="ARBA" id="ARBA00022603"/>
    </source>
</evidence>
<evidence type="ECO:0000256" key="4">
    <source>
        <dbReference type="ARBA" id="ARBA00013682"/>
    </source>
</evidence>
<dbReference type="RefSeq" id="WP_087110911.1">
    <property type="nucleotide sequence ID" value="NZ_CBCSCN010000006.1"/>
</dbReference>
<proteinExistence type="inferred from homology"/>
<evidence type="ECO:0000256" key="1">
    <source>
        <dbReference type="ARBA" id="ARBA00002649"/>
    </source>
</evidence>
<gene>
    <name evidence="10" type="primary">rsmD</name>
    <name evidence="10" type="ORF">EHSB41UT_02791</name>
</gene>
<dbReference type="PANTHER" id="PTHR43542">
    <property type="entry name" value="METHYLTRANSFERASE"/>
    <property type="match status" value="1"/>
</dbReference>
<keyword evidence="8" id="KW-0698">rRNA processing</keyword>
<dbReference type="EMBL" id="FWPT01000006">
    <property type="protein sequence ID" value="SMA48580.1"/>
    <property type="molecule type" value="Genomic_DNA"/>
</dbReference>
<dbReference type="InterPro" id="IPR004398">
    <property type="entry name" value="RNA_MeTrfase_RsmD"/>
</dbReference>
<protein>
    <recommendedName>
        <fullName evidence="4 8">Ribosomal RNA small subunit methyltransferase D</fullName>
        <ecNumber evidence="3 8">2.1.1.171</ecNumber>
    </recommendedName>
</protein>
<organism evidence="10 11">
    <name type="scientific">Parendozoicomonas haliclonae</name>
    <dbReference type="NCBI Taxonomy" id="1960125"/>
    <lineage>
        <taxon>Bacteria</taxon>
        <taxon>Pseudomonadati</taxon>
        <taxon>Pseudomonadota</taxon>
        <taxon>Gammaproteobacteria</taxon>
        <taxon>Oceanospirillales</taxon>
        <taxon>Endozoicomonadaceae</taxon>
        <taxon>Parendozoicomonas</taxon>
    </lineage>
</organism>
<dbReference type="SUPFAM" id="SSF53335">
    <property type="entry name" value="S-adenosyl-L-methionine-dependent methyltransferases"/>
    <property type="match status" value="1"/>
</dbReference>
<evidence type="ECO:0000256" key="8">
    <source>
        <dbReference type="PIRNR" id="PIRNR004553"/>
    </source>
</evidence>